<dbReference type="EC" id="2.1.1.319" evidence="1"/>
<dbReference type="Gene3D" id="3.40.50.150">
    <property type="entry name" value="Vaccinia Virus protein VP39"/>
    <property type="match status" value="1"/>
</dbReference>
<protein>
    <recommendedName>
        <fullName evidence="1">type I protein arginine methyltransferase</fullName>
        <ecNumber evidence="1">2.1.1.319</ecNumber>
    </recommendedName>
</protein>
<keyword evidence="4 6" id="KW-0949">S-adenosyl-L-methionine</keyword>
<dbReference type="CDD" id="cd02440">
    <property type="entry name" value="AdoMet_MTases"/>
    <property type="match status" value="1"/>
</dbReference>
<dbReference type="GO" id="GO:0042054">
    <property type="term" value="F:histone methyltransferase activity"/>
    <property type="evidence" value="ECO:0007669"/>
    <property type="project" value="TreeGrafter"/>
</dbReference>
<sequence length="135" mass="14826">MRIFVFLLTPCDSGKLKGKVVLDVGCGTGIICLMAAAAGAEHVYGVDNSGILSVAREIIKLNGYEHKITLIKGKIEEIELPVEQVDVIVSEWMGYACLYESMLQSVLIARDKYLRPETGIMMPDRCQMLVCAAED</sequence>
<organism evidence="8 9">
    <name type="scientific">Kipferlia bialata</name>
    <dbReference type="NCBI Taxonomy" id="797122"/>
    <lineage>
        <taxon>Eukaryota</taxon>
        <taxon>Metamonada</taxon>
        <taxon>Carpediemonas-like organisms</taxon>
        <taxon>Kipferlia</taxon>
    </lineage>
</organism>
<comment type="caution">
    <text evidence="8">The sequence shown here is derived from an EMBL/GenBank/DDBJ whole genome shotgun (WGS) entry which is preliminary data.</text>
</comment>
<dbReference type="AlphaFoldDB" id="A0A9K3D7C8"/>
<dbReference type="Proteomes" id="UP000265618">
    <property type="component" value="Unassembled WGS sequence"/>
</dbReference>
<evidence type="ECO:0000256" key="2">
    <source>
        <dbReference type="ARBA" id="ARBA00022603"/>
    </source>
</evidence>
<dbReference type="PROSITE" id="PS51678">
    <property type="entry name" value="SAM_MT_PRMT"/>
    <property type="match status" value="1"/>
</dbReference>
<evidence type="ECO:0000313" key="9">
    <source>
        <dbReference type="Proteomes" id="UP000265618"/>
    </source>
</evidence>
<dbReference type="GO" id="GO:0005634">
    <property type="term" value="C:nucleus"/>
    <property type="evidence" value="ECO:0007669"/>
    <property type="project" value="TreeGrafter"/>
</dbReference>
<dbReference type="OrthoDB" id="7848332at2759"/>
<evidence type="ECO:0000313" key="8">
    <source>
        <dbReference type="EMBL" id="GIQ89957.1"/>
    </source>
</evidence>
<keyword evidence="3 6" id="KW-0808">Transferase</keyword>
<dbReference type="InterPro" id="IPR025799">
    <property type="entry name" value="Arg_MeTrfase"/>
</dbReference>
<feature type="domain" description="Methyltransferase" evidence="7">
    <location>
        <begin position="17"/>
        <end position="126"/>
    </location>
</feature>
<name>A0A9K3D7C8_9EUKA</name>
<accession>A0A9K3D7C8</accession>
<dbReference type="FunFam" id="3.40.50.150:FF:000003">
    <property type="entry name" value="Blast:Protein arginine N-methyltransferase 1"/>
    <property type="match status" value="1"/>
</dbReference>
<evidence type="ECO:0000256" key="5">
    <source>
        <dbReference type="ARBA" id="ARBA00049303"/>
    </source>
</evidence>
<evidence type="ECO:0000256" key="1">
    <source>
        <dbReference type="ARBA" id="ARBA00011925"/>
    </source>
</evidence>
<dbReference type="PANTHER" id="PTHR11006">
    <property type="entry name" value="PROTEIN ARGININE N-METHYLTRANSFERASE"/>
    <property type="match status" value="1"/>
</dbReference>
<dbReference type="EMBL" id="BDIP01005615">
    <property type="protein sequence ID" value="GIQ89957.1"/>
    <property type="molecule type" value="Genomic_DNA"/>
</dbReference>
<dbReference type="InterPro" id="IPR025714">
    <property type="entry name" value="Methyltranfer_dom"/>
</dbReference>
<keyword evidence="9" id="KW-1185">Reference proteome</keyword>
<dbReference type="InterPro" id="IPR029063">
    <property type="entry name" value="SAM-dependent_MTases_sf"/>
</dbReference>
<evidence type="ECO:0000256" key="6">
    <source>
        <dbReference type="PROSITE-ProRule" id="PRU01015"/>
    </source>
</evidence>
<evidence type="ECO:0000256" key="3">
    <source>
        <dbReference type="ARBA" id="ARBA00022679"/>
    </source>
</evidence>
<dbReference type="GO" id="GO:0032259">
    <property type="term" value="P:methylation"/>
    <property type="evidence" value="ECO:0007669"/>
    <property type="project" value="UniProtKB-KW"/>
</dbReference>
<dbReference type="GO" id="GO:0035242">
    <property type="term" value="F:protein-arginine omega-N asymmetric methyltransferase activity"/>
    <property type="evidence" value="ECO:0007669"/>
    <property type="project" value="UniProtKB-EC"/>
</dbReference>
<dbReference type="PANTHER" id="PTHR11006:SF53">
    <property type="entry name" value="PROTEIN ARGININE N-METHYLTRANSFERASE 3"/>
    <property type="match status" value="1"/>
</dbReference>
<proteinExistence type="predicted"/>
<comment type="catalytic activity">
    <reaction evidence="5">
        <text>L-arginyl-[protein] + S-adenosyl-L-methionine = N(omega)-methyl-L-arginyl-[protein] + S-adenosyl-L-homocysteine + H(+)</text>
        <dbReference type="Rhea" id="RHEA:48100"/>
        <dbReference type="Rhea" id="RHEA-COMP:10532"/>
        <dbReference type="Rhea" id="RHEA-COMP:11990"/>
        <dbReference type="ChEBI" id="CHEBI:15378"/>
        <dbReference type="ChEBI" id="CHEBI:29965"/>
        <dbReference type="ChEBI" id="CHEBI:57856"/>
        <dbReference type="ChEBI" id="CHEBI:59789"/>
        <dbReference type="ChEBI" id="CHEBI:65280"/>
    </reaction>
    <physiologicalReaction direction="left-to-right" evidence="5">
        <dbReference type="Rhea" id="RHEA:48101"/>
    </physiologicalReaction>
</comment>
<feature type="non-terminal residue" evidence="8">
    <location>
        <position position="1"/>
    </location>
</feature>
<reference evidence="8 9" key="1">
    <citation type="journal article" date="2018" name="PLoS ONE">
        <title>The draft genome of Kipferlia bialata reveals reductive genome evolution in fornicate parasites.</title>
        <authorList>
            <person name="Tanifuji G."/>
            <person name="Takabayashi S."/>
            <person name="Kume K."/>
            <person name="Takagi M."/>
            <person name="Nakayama T."/>
            <person name="Kamikawa R."/>
            <person name="Inagaki Y."/>
            <person name="Hashimoto T."/>
        </authorList>
    </citation>
    <scope>NUCLEOTIDE SEQUENCE [LARGE SCALE GENOMIC DNA]</scope>
    <source>
        <strain evidence="8">NY0173</strain>
    </source>
</reference>
<dbReference type="Pfam" id="PF13847">
    <property type="entry name" value="Methyltransf_31"/>
    <property type="match status" value="1"/>
</dbReference>
<evidence type="ECO:0000259" key="7">
    <source>
        <dbReference type="Pfam" id="PF13847"/>
    </source>
</evidence>
<evidence type="ECO:0000256" key="4">
    <source>
        <dbReference type="ARBA" id="ARBA00022691"/>
    </source>
</evidence>
<gene>
    <name evidence="8" type="ORF">KIPB_012581</name>
</gene>
<keyword evidence="2 6" id="KW-0489">Methyltransferase</keyword>
<dbReference type="SUPFAM" id="SSF53335">
    <property type="entry name" value="S-adenosyl-L-methionine-dependent methyltransferases"/>
    <property type="match status" value="1"/>
</dbReference>